<reference evidence="1" key="1">
    <citation type="journal article" date="2018" name="Int. J. Syst. Evol. Microbiol.">
        <title>Jatrophihabitans telluris sp. nov., isolated from sediment soil of lava forest wetlands and the emended description of the genus Jatrophihabitans.</title>
        <authorList>
            <person name="Lee K.C."/>
            <person name="Suh M.K."/>
            <person name="Eom M.K."/>
            <person name="Kim K.K."/>
            <person name="Kim J.S."/>
            <person name="Kim D.S."/>
            <person name="Ko S.H."/>
            <person name="Shin Y.K."/>
            <person name="Lee J.S."/>
        </authorList>
    </citation>
    <scope>NUCLEOTIDE SEQUENCE</scope>
    <source>
        <strain evidence="1">N237</strain>
    </source>
</reference>
<dbReference type="SUPFAM" id="SSF81296">
    <property type="entry name" value="E set domains"/>
    <property type="match status" value="1"/>
</dbReference>
<keyword evidence="2" id="KW-1185">Reference proteome</keyword>
<dbReference type="InterPro" id="IPR014756">
    <property type="entry name" value="Ig_E-set"/>
</dbReference>
<dbReference type="EMBL" id="CP097332">
    <property type="protein sequence ID" value="UQX87389.1"/>
    <property type="molecule type" value="Genomic_DNA"/>
</dbReference>
<evidence type="ECO:0000313" key="1">
    <source>
        <dbReference type="EMBL" id="UQX87389.1"/>
    </source>
</evidence>
<proteinExistence type="predicted"/>
<organism evidence="1 2">
    <name type="scientific">Jatrophihabitans telluris</name>
    <dbReference type="NCBI Taxonomy" id="2038343"/>
    <lineage>
        <taxon>Bacteria</taxon>
        <taxon>Bacillati</taxon>
        <taxon>Actinomycetota</taxon>
        <taxon>Actinomycetes</taxon>
        <taxon>Jatrophihabitantales</taxon>
        <taxon>Jatrophihabitantaceae</taxon>
        <taxon>Jatrophihabitans</taxon>
    </lineage>
</organism>
<protein>
    <submittedName>
        <fullName evidence="1">Isoamylase early set domain-containing protein</fullName>
    </submittedName>
</protein>
<dbReference type="RefSeq" id="WP_249769904.1">
    <property type="nucleotide sequence ID" value="NZ_CP097332.1"/>
</dbReference>
<reference evidence="1" key="2">
    <citation type="submission" date="2022-05" db="EMBL/GenBank/DDBJ databases">
        <authorList>
            <person name="Kim J.-S."/>
            <person name="Lee K."/>
            <person name="Suh M."/>
            <person name="Eom M."/>
            <person name="Kim J.-S."/>
            <person name="Kim D.-S."/>
            <person name="Ko S.-H."/>
            <person name="Shin Y."/>
            <person name="Lee J.-S."/>
        </authorList>
    </citation>
    <scope>NUCLEOTIDE SEQUENCE</scope>
    <source>
        <strain evidence="1">N237</strain>
    </source>
</reference>
<sequence length="98" mass="10740">MSLDIDRGDPIQAKVRFILDSDNPVGRVSVVGSFNDWTPGLDELSDDGDGTRSVTVGLPYGRQFIFRYLGPGDRWFDDPDADRVSSAGSIIEALRPLP</sequence>
<accession>A0ABY4QVT4</accession>
<gene>
    <name evidence="1" type="ORF">M6D93_13905</name>
</gene>
<dbReference type="InterPro" id="IPR013783">
    <property type="entry name" value="Ig-like_fold"/>
</dbReference>
<name>A0ABY4QVT4_9ACTN</name>
<dbReference type="Proteomes" id="UP001056336">
    <property type="component" value="Chromosome"/>
</dbReference>
<dbReference type="Gene3D" id="2.60.40.10">
    <property type="entry name" value="Immunoglobulins"/>
    <property type="match status" value="1"/>
</dbReference>
<dbReference type="CDD" id="cd07184">
    <property type="entry name" value="E_set_Isoamylase_like_N"/>
    <property type="match status" value="1"/>
</dbReference>
<evidence type="ECO:0000313" key="2">
    <source>
        <dbReference type="Proteomes" id="UP001056336"/>
    </source>
</evidence>